<dbReference type="GO" id="GO:0003677">
    <property type="term" value="F:DNA binding"/>
    <property type="evidence" value="ECO:0007669"/>
    <property type="project" value="UniProtKB-UniRule"/>
</dbReference>
<evidence type="ECO:0000256" key="1">
    <source>
        <dbReference type="ARBA" id="ARBA00023125"/>
    </source>
</evidence>
<dbReference type="Proteomes" id="UP000219048">
    <property type="component" value="Unassembled WGS sequence"/>
</dbReference>
<evidence type="ECO:0000256" key="2">
    <source>
        <dbReference type="PROSITE-ProRule" id="PRU00335"/>
    </source>
</evidence>
<dbReference type="InterPro" id="IPR001647">
    <property type="entry name" value="HTH_TetR"/>
</dbReference>
<dbReference type="InterPro" id="IPR009057">
    <property type="entry name" value="Homeodomain-like_sf"/>
</dbReference>
<dbReference type="InterPro" id="IPR025722">
    <property type="entry name" value="TetR"/>
</dbReference>
<feature type="domain" description="HTH tetR-type" evidence="3">
    <location>
        <begin position="1"/>
        <end position="61"/>
    </location>
</feature>
<dbReference type="Pfam" id="PF13972">
    <property type="entry name" value="TetR"/>
    <property type="match status" value="1"/>
</dbReference>
<name>A0A285MT33_9FLAO</name>
<sequence length="210" mass="24862">MKTKDIIKQQGRLLFNEFGVQNVTLRDIAKLLGKSYGNITYHFSSKELLITDLFKDMNSELSQITRLHHPANCLLSFFLKAPEYSFDITLKYLFLYKDYVELKRNYPVFIEEVDNLNSKRKSNWLKLLTELQKQEYLLSNLSIEDLEYIMELSISIRMFYFQNNKLEKFNKDAFTVKVNKLLYPYLGQLGKNVFDSKMPITPHTDKPNKT</sequence>
<dbReference type="SUPFAM" id="SSF46689">
    <property type="entry name" value="Homeodomain-like"/>
    <property type="match status" value="1"/>
</dbReference>
<gene>
    <name evidence="4" type="ORF">SAMN06265377_2171</name>
</gene>
<dbReference type="EMBL" id="OBEH01000003">
    <property type="protein sequence ID" value="SNZ00350.1"/>
    <property type="molecule type" value="Genomic_DNA"/>
</dbReference>
<evidence type="ECO:0000259" key="3">
    <source>
        <dbReference type="PROSITE" id="PS50977"/>
    </source>
</evidence>
<organism evidence="4 5">
    <name type="scientific">Flagellimonas pacifica</name>
    <dbReference type="NCBI Taxonomy" id="1247520"/>
    <lineage>
        <taxon>Bacteria</taxon>
        <taxon>Pseudomonadati</taxon>
        <taxon>Bacteroidota</taxon>
        <taxon>Flavobacteriia</taxon>
        <taxon>Flavobacteriales</taxon>
        <taxon>Flavobacteriaceae</taxon>
        <taxon>Flagellimonas</taxon>
    </lineage>
</organism>
<dbReference type="RefSeq" id="WP_097045823.1">
    <property type="nucleotide sequence ID" value="NZ_OBEH01000003.1"/>
</dbReference>
<feature type="DNA-binding region" description="H-T-H motif" evidence="2">
    <location>
        <begin position="24"/>
        <end position="43"/>
    </location>
</feature>
<dbReference type="PROSITE" id="PS50977">
    <property type="entry name" value="HTH_TETR_2"/>
    <property type="match status" value="1"/>
</dbReference>
<dbReference type="AlphaFoldDB" id="A0A285MT33"/>
<keyword evidence="1 2" id="KW-0238">DNA-binding</keyword>
<keyword evidence="5" id="KW-1185">Reference proteome</keyword>
<dbReference type="OrthoDB" id="9785164at2"/>
<reference evidence="5" key="1">
    <citation type="submission" date="2017-09" db="EMBL/GenBank/DDBJ databases">
        <authorList>
            <person name="Varghese N."/>
            <person name="Submissions S."/>
        </authorList>
    </citation>
    <scope>NUCLEOTIDE SEQUENCE [LARGE SCALE GENOMIC DNA]</scope>
    <source>
        <strain evidence="5">DSM 25885</strain>
    </source>
</reference>
<dbReference type="Gene3D" id="1.10.357.10">
    <property type="entry name" value="Tetracycline Repressor, domain 2"/>
    <property type="match status" value="1"/>
</dbReference>
<evidence type="ECO:0000313" key="5">
    <source>
        <dbReference type="Proteomes" id="UP000219048"/>
    </source>
</evidence>
<proteinExistence type="predicted"/>
<accession>A0A285MT33</accession>
<dbReference type="Pfam" id="PF00440">
    <property type="entry name" value="TetR_N"/>
    <property type="match status" value="1"/>
</dbReference>
<evidence type="ECO:0000313" key="4">
    <source>
        <dbReference type="EMBL" id="SNZ00350.1"/>
    </source>
</evidence>
<protein>
    <submittedName>
        <fullName evidence="4">Transcriptional regulator, TetR family</fullName>
    </submittedName>
</protein>